<feature type="transmembrane region" description="Helical" evidence="7">
    <location>
        <begin position="165"/>
        <end position="186"/>
    </location>
</feature>
<feature type="transmembrane region" description="Helical" evidence="7">
    <location>
        <begin position="629"/>
        <end position="645"/>
    </location>
</feature>
<feature type="transmembrane region" description="Helical" evidence="7">
    <location>
        <begin position="513"/>
        <end position="532"/>
    </location>
</feature>
<feature type="domain" description="ComEC/Rec2-related protein" evidence="8">
    <location>
        <begin position="342"/>
        <end position="624"/>
    </location>
</feature>
<dbReference type="Pfam" id="PF13567">
    <property type="entry name" value="DUF4131"/>
    <property type="match status" value="1"/>
</dbReference>
<feature type="transmembrane region" description="Helical" evidence="7">
    <location>
        <begin position="474"/>
        <end position="493"/>
    </location>
</feature>
<evidence type="ECO:0000313" key="10">
    <source>
        <dbReference type="EMBL" id="EFG82795.1"/>
    </source>
</evidence>
<comment type="caution">
    <text evidence="10">The sequence shown here is derived from an EMBL/GenBank/DDBJ whole genome shotgun (WGS) entry which is preliminary data.</text>
</comment>
<feature type="transmembrane region" description="Helical" evidence="7">
    <location>
        <begin position="446"/>
        <end position="462"/>
    </location>
</feature>
<feature type="transmembrane region" description="Helical" evidence="7">
    <location>
        <begin position="538"/>
        <end position="565"/>
    </location>
</feature>
<dbReference type="NCBIfam" id="TIGR00360">
    <property type="entry name" value="ComEC_N-term"/>
    <property type="match status" value="1"/>
</dbReference>
<evidence type="ECO:0000259" key="8">
    <source>
        <dbReference type="Pfam" id="PF03772"/>
    </source>
</evidence>
<evidence type="ECO:0000256" key="2">
    <source>
        <dbReference type="ARBA" id="ARBA00022475"/>
    </source>
</evidence>
<feature type="domain" description="DUF4131" evidence="9">
    <location>
        <begin position="140"/>
        <end position="297"/>
    </location>
</feature>
<evidence type="ECO:0000313" key="11">
    <source>
        <dbReference type="Proteomes" id="UP000006468"/>
    </source>
</evidence>
<protein>
    <submittedName>
        <fullName evidence="10">Putative DNA uptake protein</fullName>
    </submittedName>
</protein>
<name>D5QJL2_NOVHA</name>
<evidence type="ECO:0000256" key="7">
    <source>
        <dbReference type="SAM" id="Phobius"/>
    </source>
</evidence>
<dbReference type="Pfam" id="PF03772">
    <property type="entry name" value="Competence"/>
    <property type="match status" value="1"/>
</dbReference>
<accession>D5QJL2</accession>
<evidence type="ECO:0000256" key="1">
    <source>
        <dbReference type="ARBA" id="ARBA00004651"/>
    </source>
</evidence>
<organism evidence="10 11">
    <name type="scientific">Novacetimonas hansenii ATCC 23769</name>
    <dbReference type="NCBI Taxonomy" id="714995"/>
    <lineage>
        <taxon>Bacteria</taxon>
        <taxon>Pseudomonadati</taxon>
        <taxon>Pseudomonadota</taxon>
        <taxon>Alphaproteobacteria</taxon>
        <taxon>Acetobacterales</taxon>
        <taxon>Acetobacteraceae</taxon>
        <taxon>Novacetimonas</taxon>
    </lineage>
</organism>
<feature type="transmembrane region" description="Helical" evidence="7">
    <location>
        <begin position="604"/>
        <end position="622"/>
    </location>
</feature>
<dbReference type="InterPro" id="IPR052159">
    <property type="entry name" value="Competence_DNA_uptake"/>
</dbReference>
<feature type="transmembrane region" description="Helical" evidence="7">
    <location>
        <begin position="363"/>
        <end position="389"/>
    </location>
</feature>
<dbReference type="InterPro" id="IPR004477">
    <property type="entry name" value="ComEC_N"/>
</dbReference>
<keyword evidence="4 7" id="KW-1133">Transmembrane helix</keyword>
<gene>
    <name evidence="10" type="ORF">GXY_16733</name>
</gene>
<feature type="transmembrane region" description="Helical" evidence="7">
    <location>
        <begin position="139"/>
        <end position="158"/>
    </location>
</feature>
<dbReference type="InterPro" id="IPR025405">
    <property type="entry name" value="DUF4131"/>
</dbReference>
<evidence type="ECO:0000256" key="4">
    <source>
        <dbReference type="ARBA" id="ARBA00022989"/>
    </source>
</evidence>
<feature type="transmembrane region" description="Helical" evidence="7">
    <location>
        <begin position="401"/>
        <end position="419"/>
    </location>
</feature>
<dbReference type="Proteomes" id="UP000006468">
    <property type="component" value="Chromosome"/>
</dbReference>
<dbReference type="PANTHER" id="PTHR30619">
    <property type="entry name" value="DNA INTERNALIZATION/COMPETENCE PROTEIN COMEC/REC2"/>
    <property type="match status" value="1"/>
</dbReference>
<dbReference type="HOGENOM" id="CLU_011826_1_0_5"/>
<feature type="transmembrane region" description="Helical" evidence="7">
    <location>
        <begin position="115"/>
        <end position="133"/>
    </location>
</feature>
<evidence type="ECO:0000256" key="3">
    <source>
        <dbReference type="ARBA" id="ARBA00022692"/>
    </source>
</evidence>
<evidence type="ECO:0000256" key="5">
    <source>
        <dbReference type="ARBA" id="ARBA00023136"/>
    </source>
</evidence>
<sequence length="814" mass="88262">MRQSISTENGFGENAPVYCFYEHLHLFEGTHSNRICPNLTEPPIPHARWHARWSSRWPCRWLFPRLFLSLARWSALWPAFWLHPRWPRLWSHVRRLYARFATDLAARLWMQRGRLALWLPVAMAGGNAAYFTLSCEPGMGWVMFLAMVALLGAGLVRWRGDLLRVRIGAGLSCAAVCGFLAAWVAAHHAAPFPDLPHRATHMRGQIIAVEDVAAPDGGTRRRVDLAHVRLLDGVDIGMPPMRRMIRLRLRDGDMQTLSPGMWITVRALLRPPMPPDLPGGYDAQRRAWFAGIGGSARALDVAVMTAGTAGAWSVRLGRVRARIAQRVMDVLPDQRGAMAVTLLTGGSGGLSARTRADFADSGLAHLLAVAGLHIGIVMGLGIAVVRFVLALSERASLWWPCRQVAAVAGLVLGCGYVLLTGAHLPAQRGLVMAAVATLAILTGRRVLSLRSLALAMGGMLLLEPGEMLELPMQMSAAAVMALVAGFEVCAVPLRLLRDGEYAWQRMIGRVGHLSLASLLAGLACLPVGMAHFADVGAWFVLANLIAVPLAALWIMPCAMGALVLMPVGLDSLALVPMGWGNAVVIWLAHHVAAWPGAHVGVPQMPMWGLGLYFAGLCWLCLWTRPTWRICGVMPIAIAMVTPWMVRAPDVIIPAQGRMLAVVDGPRLLVAPKGHVDSFVLRDWVRVLDRRVVIVDDDMTTPDGRLTCQAGMCVLARGGHRIMMRLRDGTAAASCAGMDGVVILSGALRAVGQGACTDVTPVDYLTLWRSGAQALYLTSHHGVVVRSDRQVRGARPWVMGPGQHGTPNLPMAQAE</sequence>
<keyword evidence="2" id="KW-1003">Cell membrane</keyword>
<reference evidence="10 11" key="1">
    <citation type="journal article" date="2010" name="J. Bacteriol.">
        <title>Genome sequence of a cellulose-producing bacterium, Gluconacetobacter hansenii ATCC 23769.</title>
        <authorList>
            <person name="Iyer P.R."/>
            <person name="Geib S.M."/>
            <person name="Catchmark J."/>
            <person name="Kao T.H."/>
            <person name="Tien M."/>
        </authorList>
    </citation>
    <scope>NUCLEOTIDE SEQUENCE [LARGE SCALE GENOMIC DNA]</scope>
    <source>
        <strain evidence="10 11">ATCC 23769</strain>
    </source>
</reference>
<feature type="region of interest" description="Disordered" evidence="6">
    <location>
        <begin position="794"/>
        <end position="814"/>
    </location>
</feature>
<evidence type="ECO:0000259" key="9">
    <source>
        <dbReference type="Pfam" id="PF13567"/>
    </source>
</evidence>
<dbReference type="PANTHER" id="PTHR30619:SF1">
    <property type="entry name" value="RECOMBINATION PROTEIN 2"/>
    <property type="match status" value="1"/>
</dbReference>
<dbReference type="GO" id="GO:0005886">
    <property type="term" value="C:plasma membrane"/>
    <property type="evidence" value="ECO:0007669"/>
    <property type="project" value="UniProtKB-SubCell"/>
</dbReference>
<evidence type="ECO:0000256" key="6">
    <source>
        <dbReference type="SAM" id="MobiDB-lite"/>
    </source>
</evidence>
<dbReference type="EMBL" id="ADTV01000070">
    <property type="protein sequence ID" value="EFG82795.1"/>
    <property type="molecule type" value="Genomic_DNA"/>
</dbReference>
<keyword evidence="5 7" id="KW-0472">Membrane</keyword>
<comment type="subcellular location">
    <subcellularLocation>
        <location evidence="1">Cell membrane</location>
        <topology evidence="1">Multi-pass membrane protein</topology>
    </subcellularLocation>
</comment>
<keyword evidence="3 7" id="KW-0812">Transmembrane</keyword>
<feature type="transmembrane region" description="Helical" evidence="7">
    <location>
        <begin position="572"/>
        <end position="592"/>
    </location>
</feature>
<dbReference type="AlphaFoldDB" id="D5QJL2"/>
<proteinExistence type="predicted"/>